<evidence type="ECO:0000256" key="3">
    <source>
        <dbReference type="ARBA" id="ARBA00022801"/>
    </source>
</evidence>
<dbReference type="CDD" id="cd06256">
    <property type="entry name" value="M14_ASTE_ASPA-like"/>
    <property type="match status" value="1"/>
</dbReference>
<proteinExistence type="predicted"/>
<dbReference type="Proteomes" id="UP001575181">
    <property type="component" value="Unassembled WGS sequence"/>
</dbReference>
<dbReference type="SUPFAM" id="SSF53187">
    <property type="entry name" value="Zn-dependent exopeptidases"/>
    <property type="match status" value="1"/>
</dbReference>
<dbReference type="EMBL" id="JBGUAW010000003">
    <property type="protein sequence ID" value="MFA9460187.1"/>
    <property type="molecule type" value="Genomic_DNA"/>
</dbReference>
<keyword evidence="4" id="KW-0862">Zinc</keyword>
<protein>
    <submittedName>
        <fullName evidence="6">M14 family metallopeptidase</fullName>
    </submittedName>
</protein>
<reference evidence="6 7" key="1">
    <citation type="submission" date="2024-08" db="EMBL/GenBank/DDBJ databases">
        <title>Whole-genome sequencing of halo(alkali)philic microorganisms from hypersaline lakes.</title>
        <authorList>
            <person name="Sorokin D.Y."/>
            <person name="Merkel A.Y."/>
            <person name="Messina E."/>
            <person name="Yakimov M."/>
        </authorList>
    </citation>
    <scope>NUCLEOTIDE SEQUENCE [LARGE SCALE GENOMIC DNA]</scope>
    <source>
        <strain evidence="6 7">Cl-TMA</strain>
    </source>
</reference>
<evidence type="ECO:0000256" key="2">
    <source>
        <dbReference type="ARBA" id="ARBA00022723"/>
    </source>
</evidence>
<keyword evidence="2" id="KW-0479">Metal-binding</keyword>
<comment type="cofactor">
    <cofactor evidence="1">
        <name>Zn(2+)</name>
        <dbReference type="ChEBI" id="CHEBI:29105"/>
    </cofactor>
</comment>
<gene>
    <name evidence="6" type="ORF">ACERLL_05045</name>
</gene>
<dbReference type="InterPro" id="IPR055438">
    <property type="entry name" value="AstE_AspA_cat"/>
</dbReference>
<dbReference type="Gene3D" id="3.40.630.10">
    <property type="entry name" value="Zn peptidases"/>
    <property type="match status" value="1"/>
</dbReference>
<keyword evidence="3" id="KW-0378">Hydrolase</keyword>
<dbReference type="RefSeq" id="WP_373655194.1">
    <property type="nucleotide sequence ID" value="NZ_JBGUAW010000003.1"/>
</dbReference>
<evidence type="ECO:0000259" key="5">
    <source>
        <dbReference type="Pfam" id="PF24827"/>
    </source>
</evidence>
<name>A0ABV4TS88_9GAMM</name>
<feature type="domain" description="Succinylglutamate desuccinylase/Aspartoacylase catalytic" evidence="5">
    <location>
        <begin position="34"/>
        <end position="187"/>
    </location>
</feature>
<organism evidence="6 7">
    <name type="scientific">Thiohalorhabdus methylotrophus</name>
    <dbReference type="NCBI Taxonomy" id="3242694"/>
    <lineage>
        <taxon>Bacteria</taxon>
        <taxon>Pseudomonadati</taxon>
        <taxon>Pseudomonadota</taxon>
        <taxon>Gammaproteobacteria</taxon>
        <taxon>Thiohalorhabdales</taxon>
        <taxon>Thiohalorhabdaceae</taxon>
        <taxon>Thiohalorhabdus</taxon>
    </lineage>
</organism>
<evidence type="ECO:0000256" key="4">
    <source>
        <dbReference type="ARBA" id="ARBA00022833"/>
    </source>
</evidence>
<dbReference type="Pfam" id="PF24827">
    <property type="entry name" value="AstE_AspA_cat"/>
    <property type="match status" value="1"/>
</dbReference>
<sequence length="329" mass="36448">MGLPEGLLEREARELEDVLGAPALLHLPGRREPALFVSVLLHGNETTGWEAVRRVLRRYGGGPLPRAMSVFVGNVAAARSGQRRLDGQPDYNRIWRGSGTPEHALAAEVHARMAERGVLASVDIHNNTGRNPHYGCVNRLDHRFLHLATLFSRTVVYFTRPDAVQSNAFAELAPAITVECGQPGDASGAAHAAELVDAMLHLREVPVHPVPRHDYDLYHTVATVNVRDSVRFGFEGGELVLRDDLDRLNFRELPAGTGLAEVRGRSGAAEDYVVARDEQGAEVTDRYFHVDRGELRTRLRVMPSMLSHDPTIIRQDCLCYLMERLPPLA</sequence>
<evidence type="ECO:0000256" key="1">
    <source>
        <dbReference type="ARBA" id="ARBA00001947"/>
    </source>
</evidence>
<keyword evidence="7" id="KW-1185">Reference proteome</keyword>
<evidence type="ECO:0000313" key="7">
    <source>
        <dbReference type="Proteomes" id="UP001575181"/>
    </source>
</evidence>
<accession>A0ABV4TS88</accession>
<comment type="caution">
    <text evidence="6">The sequence shown here is derived from an EMBL/GenBank/DDBJ whole genome shotgun (WGS) entry which is preliminary data.</text>
</comment>
<evidence type="ECO:0000313" key="6">
    <source>
        <dbReference type="EMBL" id="MFA9460187.1"/>
    </source>
</evidence>